<dbReference type="OrthoDB" id="5400207at2759"/>
<name>A0A0D2CNU3_9EURO</name>
<keyword evidence="3" id="KW-1185">Reference proteome</keyword>
<protein>
    <submittedName>
        <fullName evidence="2">Uncharacterized protein</fullName>
    </submittedName>
</protein>
<evidence type="ECO:0000256" key="1">
    <source>
        <dbReference type="SAM" id="MobiDB-lite"/>
    </source>
</evidence>
<proteinExistence type="predicted"/>
<dbReference type="EMBL" id="KN847044">
    <property type="protein sequence ID" value="KIW25209.1"/>
    <property type="molecule type" value="Genomic_DNA"/>
</dbReference>
<dbReference type="HOGENOM" id="CLU_530002_0_0_1"/>
<reference evidence="2 3" key="1">
    <citation type="submission" date="2015-01" db="EMBL/GenBank/DDBJ databases">
        <title>The Genome Sequence of Cladophialophora immunda CBS83496.</title>
        <authorList>
            <consortium name="The Broad Institute Genomics Platform"/>
            <person name="Cuomo C."/>
            <person name="de Hoog S."/>
            <person name="Gorbushina A."/>
            <person name="Stielow B."/>
            <person name="Teixiera M."/>
            <person name="Abouelleil A."/>
            <person name="Chapman S.B."/>
            <person name="Priest M."/>
            <person name="Young S.K."/>
            <person name="Wortman J."/>
            <person name="Nusbaum C."/>
            <person name="Birren B."/>
        </authorList>
    </citation>
    <scope>NUCLEOTIDE SEQUENCE [LARGE SCALE GENOMIC DNA]</scope>
    <source>
        <strain evidence="2 3">CBS 83496</strain>
    </source>
</reference>
<gene>
    <name evidence="2" type="ORF">PV07_08407</name>
</gene>
<organism evidence="2 3">
    <name type="scientific">Cladophialophora immunda</name>
    <dbReference type="NCBI Taxonomy" id="569365"/>
    <lineage>
        <taxon>Eukaryota</taxon>
        <taxon>Fungi</taxon>
        <taxon>Dikarya</taxon>
        <taxon>Ascomycota</taxon>
        <taxon>Pezizomycotina</taxon>
        <taxon>Eurotiomycetes</taxon>
        <taxon>Chaetothyriomycetidae</taxon>
        <taxon>Chaetothyriales</taxon>
        <taxon>Herpotrichiellaceae</taxon>
        <taxon>Cladophialophora</taxon>
    </lineage>
</organism>
<dbReference type="RefSeq" id="XP_016245425.1">
    <property type="nucleotide sequence ID" value="XM_016395569.1"/>
</dbReference>
<dbReference type="GeneID" id="27347601"/>
<dbReference type="AlphaFoldDB" id="A0A0D2CNU3"/>
<accession>A0A0D2CNU3</accession>
<sequence>MDGSPVQGLGDRPIKREPPSDTNSSGSGYLYRRSLPVDLPTSPTGLAILQSAYQHTRTQENLAPSRSLPPIEIMDFGGPTYDPTSHSWLRSYMVLDDGSIVGTKKENAIFALGDYKHDGGRQVLKALGTITPAAGKIYITICRCRHPSRRAPPSHNDVLLSHDNDCHDGVECSGFWLEGYKFVTAAHFLNLNKSLSPEEKKDTIDFLKYISPAPQLPSPSAMRARVSCELHSDDKHDYETMRISEHEPAIYDVRLVELDEFADIAIFKPALHETRRPKTWIKNSQLSSAAADNPSTIDCKVFDKSFSAYYSCGDSRVDDMNDLLRLQRAKQENCVTKFEMMVKERLRVGQEADDDCNKIQPPIFEEVFHPNIRSIAFGHLAGLGGWNAPDQHAATVLRYHNIPGFAGCSGGMVGYLEIRQNPTPEGLVLPEVVVRIVGIFKGEKGSANTLVAFTQRGVYGIIKC</sequence>
<feature type="region of interest" description="Disordered" evidence="1">
    <location>
        <begin position="1"/>
        <end position="34"/>
    </location>
</feature>
<evidence type="ECO:0000313" key="3">
    <source>
        <dbReference type="Proteomes" id="UP000054466"/>
    </source>
</evidence>
<dbReference type="Proteomes" id="UP000054466">
    <property type="component" value="Unassembled WGS sequence"/>
</dbReference>
<evidence type="ECO:0000313" key="2">
    <source>
        <dbReference type="EMBL" id="KIW25209.1"/>
    </source>
</evidence>
<dbReference type="VEuPathDB" id="FungiDB:PV07_08407"/>